<dbReference type="PANTHER" id="PTHR30329">
    <property type="entry name" value="STATOR ELEMENT OF FLAGELLAR MOTOR COMPLEX"/>
    <property type="match status" value="1"/>
</dbReference>
<keyword evidence="2 3" id="KW-0472">Membrane</keyword>
<dbReference type="Gene3D" id="3.30.1330.60">
    <property type="entry name" value="OmpA-like domain"/>
    <property type="match status" value="1"/>
</dbReference>
<feature type="domain" description="OmpA-like" evidence="4">
    <location>
        <begin position="133"/>
        <end position="250"/>
    </location>
</feature>
<dbReference type="InterPro" id="IPR006690">
    <property type="entry name" value="OMPA-like_CS"/>
</dbReference>
<evidence type="ECO:0000256" key="3">
    <source>
        <dbReference type="PROSITE-ProRule" id="PRU00473"/>
    </source>
</evidence>
<dbReference type="InterPro" id="IPR006664">
    <property type="entry name" value="OMP_bac"/>
</dbReference>
<evidence type="ECO:0000256" key="2">
    <source>
        <dbReference type="ARBA" id="ARBA00023136"/>
    </source>
</evidence>
<protein>
    <recommendedName>
        <fullName evidence="4">OmpA-like domain-containing protein</fullName>
    </recommendedName>
</protein>
<dbReference type="InterPro" id="IPR050330">
    <property type="entry name" value="Bact_OuterMem_StrucFunc"/>
</dbReference>
<evidence type="ECO:0000256" key="1">
    <source>
        <dbReference type="ARBA" id="ARBA00004442"/>
    </source>
</evidence>
<sequence>MPKMHILPTVSILSLLLVGCSTTPENSQLLEARDAYSVLQSKPESSRIAALETQEAYLALGKAEQASLKDRKGGDVEQLAYLANRKIATAEQTILLRQAQVGLQGIEAQRTQARLDVRTAQLKALHNLKAKQTERGTVVTFGDVLFDTGRAELRSGSQRNVQQLAQYLQDNPQRKVLVEGFTDSTGSDALNQQLSERRAAAVGNALRRQGVSADRIVTAGYGKEYPVATNADAQSRQLNRRVEVIISRDAQAVAPRY</sequence>
<dbReference type="PROSITE" id="PS01068">
    <property type="entry name" value="OMPA_1"/>
    <property type="match status" value="1"/>
</dbReference>
<dbReference type="PRINTS" id="PR01023">
    <property type="entry name" value="NAFLGMOTY"/>
</dbReference>
<name>A0A2S3WDI6_PSEPU</name>
<evidence type="ECO:0000313" key="5">
    <source>
        <dbReference type="EMBL" id="POF88728.1"/>
    </source>
</evidence>
<dbReference type="GO" id="GO:0009279">
    <property type="term" value="C:cell outer membrane"/>
    <property type="evidence" value="ECO:0007669"/>
    <property type="project" value="UniProtKB-SubCell"/>
</dbReference>
<evidence type="ECO:0000259" key="4">
    <source>
        <dbReference type="PROSITE" id="PS51123"/>
    </source>
</evidence>
<reference evidence="5 6" key="2">
    <citation type="submission" date="2018-03" db="EMBL/GenBank/DDBJ databases">
        <title>Draft genome of Pseudomonas putida strain KT-27.</title>
        <authorList>
            <person name="Yoshizawa S."/>
            <person name="Khan N.H."/>
            <person name="Nishimura M."/>
            <person name="Chiura H.X."/>
            <person name="Ogura Y."/>
            <person name="Hayashi T."/>
            <person name="Kogure K."/>
        </authorList>
    </citation>
    <scope>NUCLEOTIDE SEQUENCE [LARGE SCALE GENOMIC DNA]</scope>
    <source>
        <strain evidence="5 6">KT-27</strain>
    </source>
</reference>
<dbReference type="PRINTS" id="PR01021">
    <property type="entry name" value="OMPADOMAIN"/>
</dbReference>
<evidence type="ECO:0000313" key="6">
    <source>
        <dbReference type="Proteomes" id="UP000237194"/>
    </source>
</evidence>
<dbReference type="Pfam" id="PF14346">
    <property type="entry name" value="DUF4398"/>
    <property type="match status" value="1"/>
</dbReference>
<comment type="caution">
    <text evidence="5">The sequence shown here is derived from an EMBL/GenBank/DDBJ whole genome shotgun (WGS) entry which is preliminary data.</text>
</comment>
<dbReference type="InterPro" id="IPR025511">
    <property type="entry name" value="DUF4398"/>
</dbReference>
<dbReference type="InterPro" id="IPR036737">
    <property type="entry name" value="OmpA-like_sf"/>
</dbReference>
<accession>A0A2S3WDI6</accession>
<proteinExistence type="predicted"/>
<dbReference type="SUPFAM" id="SSF103088">
    <property type="entry name" value="OmpA-like"/>
    <property type="match status" value="1"/>
</dbReference>
<dbReference type="PROSITE" id="PS51257">
    <property type="entry name" value="PROKAR_LIPOPROTEIN"/>
    <property type="match status" value="1"/>
</dbReference>
<dbReference type="PANTHER" id="PTHR30329:SF20">
    <property type="entry name" value="EXPORTED PROTEIN"/>
    <property type="match status" value="1"/>
</dbReference>
<dbReference type="Pfam" id="PF00691">
    <property type="entry name" value="OmpA"/>
    <property type="match status" value="1"/>
</dbReference>
<dbReference type="RefSeq" id="WP_103436836.1">
    <property type="nucleotide sequence ID" value="NZ_MIND01000018.1"/>
</dbReference>
<reference evidence="5 6" key="1">
    <citation type="submission" date="2016-08" db="EMBL/GenBank/DDBJ databases">
        <authorList>
            <person name="Seilhamer J.J."/>
        </authorList>
    </citation>
    <scope>NUCLEOTIDE SEQUENCE [LARGE SCALE GENOMIC DNA]</scope>
    <source>
        <strain evidence="5 6">KT-27</strain>
    </source>
</reference>
<dbReference type="CDD" id="cd07185">
    <property type="entry name" value="OmpA_C-like"/>
    <property type="match status" value="1"/>
</dbReference>
<organism evidence="5 6">
    <name type="scientific">Pseudomonas putida</name>
    <name type="common">Arthrobacter siderocapsulatus</name>
    <dbReference type="NCBI Taxonomy" id="303"/>
    <lineage>
        <taxon>Bacteria</taxon>
        <taxon>Pseudomonadati</taxon>
        <taxon>Pseudomonadota</taxon>
        <taxon>Gammaproteobacteria</taxon>
        <taxon>Pseudomonadales</taxon>
        <taxon>Pseudomonadaceae</taxon>
        <taxon>Pseudomonas</taxon>
    </lineage>
</organism>
<gene>
    <name evidence="5" type="ORF">BGP80_12420</name>
</gene>
<dbReference type="InterPro" id="IPR006665">
    <property type="entry name" value="OmpA-like"/>
</dbReference>
<dbReference type="Proteomes" id="UP000237194">
    <property type="component" value="Unassembled WGS sequence"/>
</dbReference>
<comment type="subcellular location">
    <subcellularLocation>
        <location evidence="1">Cell outer membrane</location>
    </subcellularLocation>
</comment>
<dbReference type="PROSITE" id="PS51123">
    <property type="entry name" value="OMPA_2"/>
    <property type="match status" value="1"/>
</dbReference>
<dbReference type="EMBL" id="MIND01000018">
    <property type="protein sequence ID" value="POF88728.1"/>
    <property type="molecule type" value="Genomic_DNA"/>
</dbReference>
<dbReference type="AlphaFoldDB" id="A0A2S3WDI6"/>